<dbReference type="Pfam" id="PF17196">
    <property type="entry name" value="DUF5133"/>
    <property type="match status" value="1"/>
</dbReference>
<gene>
    <name evidence="1" type="ORF">K7B10_00325</name>
</gene>
<keyword evidence="2" id="KW-1185">Reference proteome</keyword>
<dbReference type="InterPro" id="IPR033457">
    <property type="entry name" value="DUF5133"/>
</dbReference>
<reference evidence="1 2" key="1">
    <citation type="submission" date="2021-08" db="EMBL/GenBank/DDBJ databases">
        <title>Genomic Architecture of Streptomyces flavotricini NGL1 and Streptomyces erythrochromogenes HMS4 With Differential Plant Beneficial attributes and laccase production capabilities.</title>
        <authorList>
            <person name="Salwan R."/>
            <person name="Kaur R."/>
            <person name="Sharma V."/>
        </authorList>
    </citation>
    <scope>NUCLEOTIDE SEQUENCE [LARGE SCALE GENOMIC DNA]</scope>
    <source>
        <strain evidence="1 2">NGL1</strain>
    </source>
</reference>
<dbReference type="Proteomes" id="UP001520654">
    <property type="component" value="Unassembled WGS sequence"/>
</dbReference>
<accession>A0ABS8DWU0</accession>
<dbReference type="EMBL" id="JAINUL010000001">
    <property type="protein sequence ID" value="MCC0093276.1"/>
    <property type="molecule type" value="Genomic_DNA"/>
</dbReference>
<evidence type="ECO:0000313" key="2">
    <source>
        <dbReference type="Proteomes" id="UP001520654"/>
    </source>
</evidence>
<organism evidence="1 2">
    <name type="scientific">Streptomyces flavotricini</name>
    <dbReference type="NCBI Taxonomy" id="66888"/>
    <lineage>
        <taxon>Bacteria</taxon>
        <taxon>Bacillati</taxon>
        <taxon>Actinomycetota</taxon>
        <taxon>Actinomycetes</taxon>
        <taxon>Kitasatosporales</taxon>
        <taxon>Streptomycetaceae</taxon>
        <taxon>Streptomyces</taxon>
    </lineage>
</organism>
<evidence type="ECO:0000313" key="1">
    <source>
        <dbReference type="EMBL" id="MCC0093276.1"/>
    </source>
</evidence>
<name>A0ABS8DWU0_9ACTN</name>
<protein>
    <submittedName>
        <fullName evidence="1">DUF5133 domain-containing protein</fullName>
    </submittedName>
</protein>
<dbReference type="RefSeq" id="WP_229333936.1">
    <property type="nucleotide sequence ID" value="NZ_JAINUL010000001.1"/>
</dbReference>
<sequence length="169" mass="17448">MTSTAFATHGVGEGGPAVGVLMALVPCTVTVAHRILDSAARAAGLPRELTAQVVMGLRDDVCGPPGGDRTERAVRAEIERARTAPAPPPATALYPSPFVLRQQVSQVRAARRRTLVAPHDAAQRAELESCLYTPYVLTGCRTAHAALTAAEALLVANRLPGAGAPSAPA</sequence>
<comment type="caution">
    <text evidence="1">The sequence shown here is derived from an EMBL/GenBank/DDBJ whole genome shotgun (WGS) entry which is preliminary data.</text>
</comment>
<proteinExistence type="predicted"/>